<protein>
    <submittedName>
        <fullName evidence="3">Uncharacterized protein</fullName>
    </submittedName>
</protein>
<keyword evidence="4" id="KW-1185">Reference proteome</keyword>
<organism evidence="3 4">
    <name type="scientific">Urochloa decumbens</name>
    <dbReference type="NCBI Taxonomy" id="240449"/>
    <lineage>
        <taxon>Eukaryota</taxon>
        <taxon>Viridiplantae</taxon>
        <taxon>Streptophyta</taxon>
        <taxon>Embryophyta</taxon>
        <taxon>Tracheophyta</taxon>
        <taxon>Spermatophyta</taxon>
        <taxon>Magnoliopsida</taxon>
        <taxon>Liliopsida</taxon>
        <taxon>Poales</taxon>
        <taxon>Poaceae</taxon>
        <taxon>PACMAD clade</taxon>
        <taxon>Panicoideae</taxon>
        <taxon>Panicodae</taxon>
        <taxon>Paniceae</taxon>
        <taxon>Melinidinae</taxon>
        <taxon>Urochloa</taxon>
    </lineage>
</organism>
<keyword evidence="2" id="KW-0732">Signal</keyword>
<feature type="chain" id="PRO_5044773447" evidence="2">
    <location>
        <begin position="28"/>
        <end position="51"/>
    </location>
</feature>
<feature type="signal peptide" evidence="2">
    <location>
        <begin position="1"/>
        <end position="27"/>
    </location>
</feature>
<feature type="compositionally biased region" description="Polar residues" evidence="1">
    <location>
        <begin position="29"/>
        <end position="41"/>
    </location>
</feature>
<evidence type="ECO:0000313" key="4">
    <source>
        <dbReference type="Proteomes" id="UP001497457"/>
    </source>
</evidence>
<feature type="region of interest" description="Disordered" evidence="1">
    <location>
        <begin position="29"/>
        <end position="51"/>
    </location>
</feature>
<comment type="caution">
    <text evidence="3">The sequence shown here is derived from an EMBL/GenBank/DDBJ whole genome shotgun (WGS) entry which is preliminary data.</text>
</comment>
<reference evidence="3" key="1">
    <citation type="submission" date="2024-10" db="EMBL/GenBank/DDBJ databases">
        <authorList>
            <person name="Ryan C."/>
        </authorList>
    </citation>
    <scope>NUCLEOTIDE SEQUENCE [LARGE SCALE GENOMIC DNA]</scope>
</reference>
<accession>A0ABC9H921</accession>
<evidence type="ECO:0000256" key="1">
    <source>
        <dbReference type="SAM" id="MobiDB-lite"/>
    </source>
</evidence>
<sequence>MAKNFSTSAYLLLLLLVLLVFVSGMVAQGTPSRCSDPTRQESCPPIIGRGN</sequence>
<dbReference type="AlphaFoldDB" id="A0ABC9H921"/>
<evidence type="ECO:0000256" key="2">
    <source>
        <dbReference type="SAM" id="SignalP"/>
    </source>
</evidence>
<dbReference type="Proteomes" id="UP001497457">
    <property type="component" value="Unassembled WGS sequence"/>
</dbReference>
<gene>
    <name evidence="3" type="ORF">URODEC1_LOCUS123249</name>
</gene>
<evidence type="ECO:0000313" key="3">
    <source>
        <dbReference type="EMBL" id="CAM0150136.1"/>
    </source>
</evidence>
<proteinExistence type="predicted"/>
<name>A0ABC9H921_9POAL</name>
<dbReference type="EMBL" id="CAXIPR030002840">
    <property type="protein sequence ID" value="CAM0150136.1"/>
    <property type="molecule type" value="Genomic_DNA"/>
</dbReference>